<dbReference type="CDD" id="cd01840">
    <property type="entry name" value="SGNH_hydrolase_yrhL_like"/>
    <property type="match status" value="1"/>
</dbReference>
<dbReference type="PANTHER" id="PTHR23028:SF53">
    <property type="entry name" value="ACYL_TRANSF_3 DOMAIN-CONTAINING PROTEIN"/>
    <property type="match status" value="1"/>
</dbReference>
<feature type="domain" description="Acyltransferase 3" evidence="9">
    <location>
        <begin position="11"/>
        <end position="338"/>
    </location>
</feature>
<evidence type="ECO:0000313" key="11">
    <source>
        <dbReference type="Proteomes" id="UP001500274"/>
    </source>
</evidence>
<sequence length="618" mass="64729">MVVYHLFPEWWMRGGFIGVDVFFVISGFLITSLLLRERDDTGRVALGSFWRRRARRLLPALVLVLLACSSAAWLIGGDVLVGLGRQLIGALVFGYNWTAVVDGADYFGSGSGELFRNLWSLAVEEQFYLVWPLLLLVLLLLPRAWMRAGAALVAAAASAVWMAVVVTSGSADPLTLGARVTRAYFGTDTHSFGLLLGVAVAFAWWATVRVERGWMHARVVRGGALVLGTAALAGLVLLATIAQSQSTATFPGALVAASVLSAIVIVAGAWPGSLLGRALDVLPLRWIGERSYGLYLWHWPVLVLLVAASQGTSVDRAFPAAIGAAALAVTVVVSALSYRFLEMPVRRRGGGQVIGELRQAFATSARRRARAVGVTAAALLLVAGTAGAVASAPAVSSGEAVVAAGVDALQSQPAPTNTGGDPDDDVVTGDEVTAFGDSVMLASAPSLLTALPGADVDAAVSRQMSAAPDILRSLADSGRLRAFVVLGLGTNGAISQRTLEQVLEVIGPDRQLVLVTASAPRSWIPGVNAELAAFARTHRGVQIADWQTAIAPHPDLLAGDQVHPGDAGGRIYADVVVAALADAQRAKARFSAFSAQRAFEQELRQSQLFRAPGSPTAG</sequence>
<feature type="transmembrane region" description="Helical" evidence="8">
    <location>
        <begin position="248"/>
        <end position="271"/>
    </location>
</feature>
<accession>A0ABP6BPU1</accession>
<proteinExistence type="predicted"/>
<organism evidence="10 11">
    <name type="scientific">Microbacterium binotii</name>
    <dbReference type="NCBI Taxonomy" id="462710"/>
    <lineage>
        <taxon>Bacteria</taxon>
        <taxon>Bacillati</taxon>
        <taxon>Actinomycetota</taxon>
        <taxon>Actinomycetes</taxon>
        <taxon>Micrococcales</taxon>
        <taxon>Microbacteriaceae</taxon>
        <taxon>Microbacterium</taxon>
    </lineage>
</organism>
<comment type="caution">
    <text evidence="10">The sequence shown here is derived from an EMBL/GenBank/DDBJ whole genome shotgun (WGS) entry which is preliminary data.</text>
</comment>
<keyword evidence="3" id="KW-0808">Transferase</keyword>
<keyword evidence="2" id="KW-1003">Cell membrane</keyword>
<feature type="transmembrane region" description="Helical" evidence="8">
    <location>
        <begin position="15"/>
        <end position="35"/>
    </location>
</feature>
<feature type="transmembrane region" description="Helical" evidence="8">
    <location>
        <begin position="292"/>
        <end position="311"/>
    </location>
</feature>
<keyword evidence="6 8" id="KW-0472">Membrane</keyword>
<evidence type="ECO:0000256" key="4">
    <source>
        <dbReference type="ARBA" id="ARBA00022692"/>
    </source>
</evidence>
<dbReference type="PANTHER" id="PTHR23028">
    <property type="entry name" value="ACETYLTRANSFERASE"/>
    <property type="match status" value="1"/>
</dbReference>
<evidence type="ECO:0000256" key="6">
    <source>
        <dbReference type="ARBA" id="ARBA00023136"/>
    </source>
</evidence>
<feature type="transmembrane region" description="Helical" evidence="8">
    <location>
        <begin position="56"/>
        <end position="75"/>
    </location>
</feature>
<dbReference type="SUPFAM" id="SSF52266">
    <property type="entry name" value="SGNH hydrolase"/>
    <property type="match status" value="1"/>
</dbReference>
<evidence type="ECO:0000313" key="10">
    <source>
        <dbReference type="EMBL" id="GAA2580697.1"/>
    </source>
</evidence>
<dbReference type="Proteomes" id="UP001500274">
    <property type="component" value="Unassembled WGS sequence"/>
</dbReference>
<evidence type="ECO:0000259" key="9">
    <source>
        <dbReference type="Pfam" id="PF01757"/>
    </source>
</evidence>
<evidence type="ECO:0000256" key="3">
    <source>
        <dbReference type="ARBA" id="ARBA00022679"/>
    </source>
</evidence>
<gene>
    <name evidence="10" type="ORF">GCM10009862_19870</name>
</gene>
<evidence type="ECO:0000256" key="1">
    <source>
        <dbReference type="ARBA" id="ARBA00004651"/>
    </source>
</evidence>
<dbReference type="Gene3D" id="3.40.50.1110">
    <property type="entry name" value="SGNH hydrolase"/>
    <property type="match status" value="1"/>
</dbReference>
<feature type="transmembrane region" description="Helical" evidence="8">
    <location>
        <begin position="371"/>
        <end position="390"/>
    </location>
</feature>
<evidence type="ECO:0000256" key="5">
    <source>
        <dbReference type="ARBA" id="ARBA00022989"/>
    </source>
</evidence>
<feature type="transmembrane region" description="Helical" evidence="8">
    <location>
        <begin position="191"/>
        <end position="210"/>
    </location>
</feature>
<feature type="transmembrane region" description="Helical" evidence="8">
    <location>
        <begin position="152"/>
        <end position="171"/>
    </location>
</feature>
<keyword evidence="7" id="KW-0012">Acyltransferase</keyword>
<evidence type="ECO:0000256" key="8">
    <source>
        <dbReference type="SAM" id="Phobius"/>
    </source>
</evidence>
<feature type="transmembrane region" description="Helical" evidence="8">
    <location>
        <begin position="317"/>
        <end position="338"/>
    </location>
</feature>
<dbReference type="InterPro" id="IPR050879">
    <property type="entry name" value="Acyltransferase_3"/>
</dbReference>
<evidence type="ECO:0000256" key="7">
    <source>
        <dbReference type="ARBA" id="ARBA00023315"/>
    </source>
</evidence>
<evidence type="ECO:0000256" key="2">
    <source>
        <dbReference type="ARBA" id="ARBA00022475"/>
    </source>
</evidence>
<keyword evidence="4 8" id="KW-0812">Transmembrane</keyword>
<dbReference type="InterPro" id="IPR002656">
    <property type="entry name" value="Acyl_transf_3_dom"/>
</dbReference>
<feature type="transmembrane region" description="Helical" evidence="8">
    <location>
        <begin position="127"/>
        <end position="145"/>
    </location>
</feature>
<keyword evidence="11" id="KW-1185">Reference proteome</keyword>
<name>A0ABP6BPU1_9MICO</name>
<dbReference type="Pfam" id="PF01757">
    <property type="entry name" value="Acyl_transf_3"/>
    <property type="match status" value="1"/>
</dbReference>
<feature type="transmembrane region" description="Helical" evidence="8">
    <location>
        <begin position="222"/>
        <end position="242"/>
    </location>
</feature>
<keyword evidence="5 8" id="KW-1133">Transmembrane helix</keyword>
<reference evidence="11" key="1">
    <citation type="journal article" date="2019" name="Int. J. Syst. Evol. Microbiol.">
        <title>The Global Catalogue of Microorganisms (GCM) 10K type strain sequencing project: providing services to taxonomists for standard genome sequencing and annotation.</title>
        <authorList>
            <consortium name="The Broad Institute Genomics Platform"/>
            <consortium name="The Broad Institute Genome Sequencing Center for Infectious Disease"/>
            <person name="Wu L."/>
            <person name="Ma J."/>
        </authorList>
    </citation>
    <scope>NUCLEOTIDE SEQUENCE [LARGE SCALE GENOMIC DNA]</scope>
    <source>
        <strain evidence="11">JCM 16365</strain>
    </source>
</reference>
<dbReference type="InterPro" id="IPR036514">
    <property type="entry name" value="SGNH_hydro_sf"/>
</dbReference>
<comment type="subcellular location">
    <subcellularLocation>
        <location evidence="1">Cell membrane</location>
        <topology evidence="1">Multi-pass membrane protein</topology>
    </subcellularLocation>
</comment>
<dbReference type="EMBL" id="BAAARI010000012">
    <property type="protein sequence ID" value="GAA2580697.1"/>
    <property type="molecule type" value="Genomic_DNA"/>
</dbReference>
<protein>
    <recommendedName>
        <fullName evidence="9">Acyltransferase 3 domain-containing protein</fullName>
    </recommendedName>
</protein>